<dbReference type="Gene3D" id="3.40.190.10">
    <property type="entry name" value="Periplasmic binding protein-like II"/>
    <property type="match status" value="2"/>
</dbReference>
<dbReference type="InterPro" id="IPR006059">
    <property type="entry name" value="SBP"/>
</dbReference>
<accession>A0ABW2FD19</accession>
<comment type="similarity">
    <text evidence="1">Belongs to the bacterial solute-binding protein 1 family.</text>
</comment>
<keyword evidence="6" id="KW-1185">Reference proteome</keyword>
<dbReference type="PANTHER" id="PTHR30061">
    <property type="entry name" value="MALTOSE-BINDING PERIPLASMIC PROTEIN"/>
    <property type="match status" value="1"/>
</dbReference>
<dbReference type="EMBL" id="JBHTAI010000008">
    <property type="protein sequence ID" value="MFC7149820.1"/>
    <property type="molecule type" value="Genomic_DNA"/>
</dbReference>
<keyword evidence="2" id="KW-0813">Transport</keyword>
<dbReference type="RefSeq" id="WP_378049310.1">
    <property type="nucleotide sequence ID" value="NZ_JBHMDN010000020.1"/>
</dbReference>
<dbReference type="SUPFAM" id="SSF53850">
    <property type="entry name" value="Periplasmic binding protein-like II"/>
    <property type="match status" value="1"/>
</dbReference>
<keyword evidence="3 4" id="KW-0732">Signal</keyword>
<evidence type="ECO:0000256" key="4">
    <source>
        <dbReference type="SAM" id="SignalP"/>
    </source>
</evidence>
<sequence length="556" mass="61222">MRKTGTTVMLGLLAALLVLSGCSNSGNQADSGNGGGATGEASPNAKPITLSIFANEDTTNNQNLQTNAFTKLIEEKFNLKIDWTTVPFDGAPEKRQISLASGDYPDVFLLVPYVDHFTQNDLLRYGQQGVLVPLNELIDQYAPNLKRTLDDNPDYKAMNVAPDGNIYGLNGLSACYHCSYPNKMWVNTSWMEQLGIETPKTTDEFKKMLEAFKTMDPNGNGKADEVPLSGSTETYGVHVIPYLMNAFIYNDDRTYLTLNGGKVEMAAIQPKWKEGLAYIKSLYDEGLIDSGAFTQNAETFKKIGESSPQILGAGAAMHPAIFLDIGENNRYSKDYNSIPPLTGPDGTSYASYAYTGNTGATFVITNKASEEQRIAAIKMLEYLYTFEGQMGAKIGVKGVSWRDPEAGEEALNDQMQPKWAIIQQPAGGSSGNKAWGIGYNLSAEISGSQVQSTDIYSNSGYERRLFEATKNNYDGKRPEEVFPYWAIWNDSESADQIGMYQTNLNNYIDQSALQFVTGHKSLDKDWDSYVKGFDGLGLAAYLEIMQKAYNTSEYAE</sequence>
<comment type="caution">
    <text evidence="5">The sequence shown here is derived from an EMBL/GenBank/DDBJ whole genome shotgun (WGS) entry which is preliminary data.</text>
</comment>
<dbReference type="Pfam" id="PF13416">
    <property type="entry name" value="SBP_bac_8"/>
    <property type="match status" value="1"/>
</dbReference>
<name>A0ABW2FD19_9BACL</name>
<gene>
    <name evidence="5" type="ORF">ACFQMJ_14945</name>
</gene>
<proteinExistence type="inferred from homology"/>
<feature type="signal peptide" evidence="4">
    <location>
        <begin position="1"/>
        <end position="25"/>
    </location>
</feature>
<evidence type="ECO:0000313" key="5">
    <source>
        <dbReference type="EMBL" id="MFC7149820.1"/>
    </source>
</evidence>
<evidence type="ECO:0000313" key="6">
    <source>
        <dbReference type="Proteomes" id="UP001596378"/>
    </source>
</evidence>
<dbReference type="PANTHER" id="PTHR30061:SF50">
    <property type="entry name" value="MALTOSE_MALTODEXTRIN-BINDING PERIPLASMIC PROTEIN"/>
    <property type="match status" value="1"/>
</dbReference>
<dbReference type="Proteomes" id="UP001596378">
    <property type="component" value="Unassembled WGS sequence"/>
</dbReference>
<evidence type="ECO:0000256" key="2">
    <source>
        <dbReference type="ARBA" id="ARBA00022448"/>
    </source>
</evidence>
<evidence type="ECO:0000256" key="1">
    <source>
        <dbReference type="ARBA" id="ARBA00008520"/>
    </source>
</evidence>
<feature type="chain" id="PRO_5045614662" evidence="4">
    <location>
        <begin position="26"/>
        <end position="556"/>
    </location>
</feature>
<protein>
    <submittedName>
        <fullName evidence="5">Extracellular solute-binding protein</fullName>
    </submittedName>
</protein>
<organism evidence="5 6">
    <name type="scientific">Cohnella cellulosilytica</name>
    <dbReference type="NCBI Taxonomy" id="986710"/>
    <lineage>
        <taxon>Bacteria</taxon>
        <taxon>Bacillati</taxon>
        <taxon>Bacillota</taxon>
        <taxon>Bacilli</taxon>
        <taxon>Bacillales</taxon>
        <taxon>Paenibacillaceae</taxon>
        <taxon>Cohnella</taxon>
    </lineage>
</organism>
<evidence type="ECO:0000256" key="3">
    <source>
        <dbReference type="ARBA" id="ARBA00022729"/>
    </source>
</evidence>
<reference evidence="6" key="1">
    <citation type="journal article" date="2019" name="Int. J. Syst. Evol. Microbiol.">
        <title>The Global Catalogue of Microorganisms (GCM) 10K type strain sequencing project: providing services to taxonomists for standard genome sequencing and annotation.</title>
        <authorList>
            <consortium name="The Broad Institute Genomics Platform"/>
            <consortium name="The Broad Institute Genome Sequencing Center for Infectious Disease"/>
            <person name="Wu L."/>
            <person name="Ma J."/>
        </authorList>
    </citation>
    <scope>NUCLEOTIDE SEQUENCE [LARGE SCALE GENOMIC DNA]</scope>
    <source>
        <strain evidence="6">KCTC 12907</strain>
    </source>
</reference>
<dbReference type="PROSITE" id="PS51257">
    <property type="entry name" value="PROKAR_LIPOPROTEIN"/>
    <property type="match status" value="1"/>
</dbReference>